<keyword evidence="1" id="KW-0812">Transmembrane</keyword>
<sequence length="158" mass="17191">MLGECGSANSMPSQSGSREAEIAELGSLLDCTPKLGSSNFSVASNKAFVTERSRSSHATAPGIRSEASHIPHSAYYLPHPLVERAYLGRREGVVCQLMLMVMQTLMLMLMLVFMVGRGFILKIDCAWESMGNSNYPGIPLPGLLALALIPPWRFQCES</sequence>
<proteinExistence type="predicted"/>
<dbReference type="EMBL" id="KV745148">
    <property type="protein sequence ID" value="OCK77179.1"/>
    <property type="molecule type" value="Genomic_DNA"/>
</dbReference>
<evidence type="ECO:0000313" key="3">
    <source>
        <dbReference type="Proteomes" id="UP000250266"/>
    </source>
</evidence>
<accession>A0A8E2JCP1</accession>
<dbReference type="Proteomes" id="UP000250266">
    <property type="component" value="Unassembled WGS sequence"/>
</dbReference>
<keyword evidence="3" id="KW-1185">Reference proteome</keyword>
<evidence type="ECO:0000256" key="1">
    <source>
        <dbReference type="SAM" id="Phobius"/>
    </source>
</evidence>
<protein>
    <submittedName>
        <fullName evidence="2">Uncharacterized protein</fullName>
    </submittedName>
</protein>
<gene>
    <name evidence="2" type="ORF">K432DRAFT_127381</name>
</gene>
<dbReference type="AlphaFoldDB" id="A0A8E2JCP1"/>
<feature type="transmembrane region" description="Helical" evidence="1">
    <location>
        <begin position="93"/>
        <end position="115"/>
    </location>
</feature>
<reference evidence="2 3" key="1">
    <citation type="journal article" date="2016" name="Nat. Commun.">
        <title>Ectomycorrhizal ecology is imprinted in the genome of the dominant symbiotic fungus Cenococcum geophilum.</title>
        <authorList>
            <consortium name="DOE Joint Genome Institute"/>
            <person name="Peter M."/>
            <person name="Kohler A."/>
            <person name="Ohm R.A."/>
            <person name="Kuo A."/>
            <person name="Krutzmann J."/>
            <person name="Morin E."/>
            <person name="Arend M."/>
            <person name="Barry K.W."/>
            <person name="Binder M."/>
            <person name="Choi C."/>
            <person name="Clum A."/>
            <person name="Copeland A."/>
            <person name="Grisel N."/>
            <person name="Haridas S."/>
            <person name="Kipfer T."/>
            <person name="LaButti K."/>
            <person name="Lindquist E."/>
            <person name="Lipzen A."/>
            <person name="Maire R."/>
            <person name="Meier B."/>
            <person name="Mihaltcheva S."/>
            <person name="Molinier V."/>
            <person name="Murat C."/>
            <person name="Poggeler S."/>
            <person name="Quandt C.A."/>
            <person name="Sperisen C."/>
            <person name="Tritt A."/>
            <person name="Tisserant E."/>
            <person name="Crous P.W."/>
            <person name="Henrissat B."/>
            <person name="Nehls U."/>
            <person name="Egli S."/>
            <person name="Spatafora J.W."/>
            <person name="Grigoriev I.V."/>
            <person name="Martin F.M."/>
        </authorList>
    </citation>
    <scope>NUCLEOTIDE SEQUENCE [LARGE SCALE GENOMIC DNA]</scope>
    <source>
        <strain evidence="2 3">CBS 459.81</strain>
    </source>
</reference>
<keyword evidence="1" id="KW-1133">Transmembrane helix</keyword>
<keyword evidence="1" id="KW-0472">Membrane</keyword>
<organism evidence="2 3">
    <name type="scientific">Lepidopterella palustris CBS 459.81</name>
    <dbReference type="NCBI Taxonomy" id="1314670"/>
    <lineage>
        <taxon>Eukaryota</taxon>
        <taxon>Fungi</taxon>
        <taxon>Dikarya</taxon>
        <taxon>Ascomycota</taxon>
        <taxon>Pezizomycotina</taxon>
        <taxon>Dothideomycetes</taxon>
        <taxon>Pleosporomycetidae</taxon>
        <taxon>Mytilinidiales</taxon>
        <taxon>Argynnaceae</taxon>
        <taxon>Lepidopterella</taxon>
    </lineage>
</organism>
<name>A0A8E2JCP1_9PEZI</name>
<evidence type="ECO:0000313" key="2">
    <source>
        <dbReference type="EMBL" id="OCK77179.1"/>
    </source>
</evidence>